<reference evidence="1 2" key="1">
    <citation type="submission" date="2013-11" db="EMBL/GenBank/DDBJ databases">
        <title>The Genome Sequence of Phytophthora parasitica CJ01A1.</title>
        <authorList>
            <consortium name="The Broad Institute Genomics Platform"/>
            <person name="Russ C."/>
            <person name="Tyler B."/>
            <person name="Panabieres F."/>
            <person name="Shan W."/>
            <person name="Tripathy S."/>
            <person name="Grunwald N."/>
            <person name="Machado M."/>
            <person name="Johnson C.S."/>
            <person name="Walker B."/>
            <person name="Young S.K."/>
            <person name="Zeng Q."/>
            <person name="Gargeya S."/>
            <person name="Fitzgerald M."/>
            <person name="Haas B."/>
            <person name="Abouelleil A."/>
            <person name="Allen A.W."/>
            <person name="Alvarado L."/>
            <person name="Arachchi H.M."/>
            <person name="Berlin A.M."/>
            <person name="Chapman S.B."/>
            <person name="Gainer-Dewar J."/>
            <person name="Goldberg J."/>
            <person name="Griggs A."/>
            <person name="Gujja S."/>
            <person name="Hansen M."/>
            <person name="Howarth C."/>
            <person name="Imamovic A."/>
            <person name="Ireland A."/>
            <person name="Larimer J."/>
            <person name="McCowan C."/>
            <person name="Murphy C."/>
            <person name="Pearson M."/>
            <person name="Poon T.W."/>
            <person name="Priest M."/>
            <person name="Roberts A."/>
            <person name="Saif S."/>
            <person name="Shea T."/>
            <person name="Sisk P."/>
            <person name="Sykes S."/>
            <person name="Wortman J."/>
            <person name="Nusbaum C."/>
            <person name="Birren B."/>
        </authorList>
    </citation>
    <scope>NUCLEOTIDE SEQUENCE [LARGE SCALE GENOMIC DNA]</scope>
    <source>
        <strain evidence="1 2">CJ01A1</strain>
    </source>
</reference>
<accession>W2X992</accession>
<organism evidence="1 2">
    <name type="scientific">Phytophthora nicotianae CJ01A1</name>
    <dbReference type="NCBI Taxonomy" id="1317063"/>
    <lineage>
        <taxon>Eukaryota</taxon>
        <taxon>Sar</taxon>
        <taxon>Stramenopiles</taxon>
        <taxon>Oomycota</taxon>
        <taxon>Peronosporomycetes</taxon>
        <taxon>Peronosporales</taxon>
        <taxon>Peronosporaceae</taxon>
        <taxon>Phytophthora</taxon>
    </lineage>
</organism>
<evidence type="ECO:0000313" key="1">
    <source>
        <dbReference type="EMBL" id="ETP18938.1"/>
    </source>
</evidence>
<dbReference type="Proteomes" id="UP000018958">
    <property type="component" value="Unassembled WGS sequence"/>
</dbReference>
<sequence>MHGSSVLNTDGSIPIDYGSDIEDVPHGGGRGRLLLGSSLRWPIQRPIHSLVRGERVVKIRALQVRSVRILEKSAP</sequence>
<protein>
    <submittedName>
        <fullName evidence="1">Uncharacterized protein</fullName>
    </submittedName>
</protein>
<dbReference type="AlphaFoldDB" id="W2X992"/>
<gene>
    <name evidence="1" type="ORF">F441_06918</name>
</gene>
<proteinExistence type="predicted"/>
<evidence type="ECO:0000313" key="2">
    <source>
        <dbReference type="Proteomes" id="UP000018958"/>
    </source>
</evidence>
<name>W2X992_PHYNI</name>
<dbReference type="EMBL" id="ANIX01001367">
    <property type="protein sequence ID" value="ETP18938.1"/>
    <property type="molecule type" value="Genomic_DNA"/>
</dbReference>
<comment type="caution">
    <text evidence="1">The sequence shown here is derived from an EMBL/GenBank/DDBJ whole genome shotgun (WGS) entry which is preliminary data.</text>
</comment>